<evidence type="ECO:0000256" key="1">
    <source>
        <dbReference type="SAM" id="SignalP"/>
    </source>
</evidence>
<evidence type="ECO:0008006" key="3">
    <source>
        <dbReference type="Google" id="ProtNLM"/>
    </source>
</evidence>
<accession>A0A2P2PTY9</accession>
<dbReference type="EMBL" id="GGEC01077744">
    <property type="protein sequence ID" value="MBX58228.1"/>
    <property type="molecule type" value="Transcribed_RNA"/>
</dbReference>
<protein>
    <recommendedName>
        <fullName evidence="3">Secreted protein</fullName>
    </recommendedName>
</protein>
<sequence length="70" mass="8175">MVSFISGILQFCLVTFLSRAMHIALSLSRTTEWPAAFIKIKKLWLNISPKKKVYTYRVAIKFVPFNEFFS</sequence>
<reference evidence="2" key="1">
    <citation type="submission" date="2018-02" db="EMBL/GenBank/DDBJ databases">
        <title>Rhizophora mucronata_Transcriptome.</title>
        <authorList>
            <person name="Meera S.P."/>
            <person name="Sreeshan A."/>
            <person name="Augustine A."/>
        </authorList>
    </citation>
    <scope>NUCLEOTIDE SEQUENCE</scope>
    <source>
        <tissue evidence="2">Leaf</tissue>
    </source>
</reference>
<proteinExistence type="predicted"/>
<keyword evidence="1" id="KW-0732">Signal</keyword>
<name>A0A2P2PTY9_RHIMU</name>
<organism evidence="2">
    <name type="scientific">Rhizophora mucronata</name>
    <name type="common">Asiatic mangrove</name>
    <dbReference type="NCBI Taxonomy" id="61149"/>
    <lineage>
        <taxon>Eukaryota</taxon>
        <taxon>Viridiplantae</taxon>
        <taxon>Streptophyta</taxon>
        <taxon>Embryophyta</taxon>
        <taxon>Tracheophyta</taxon>
        <taxon>Spermatophyta</taxon>
        <taxon>Magnoliopsida</taxon>
        <taxon>eudicotyledons</taxon>
        <taxon>Gunneridae</taxon>
        <taxon>Pentapetalae</taxon>
        <taxon>rosids</taxon>
        <taxon>fabids</taxon>
        <taxon>Malpighiales</taxon>
        <taxon>Rhizophoraceae</taxon>
        <taxon>Rhizophora</taxon>
    </lineage>
</organism>
<evidence type="ECO:0000313" key="2">
    <source>
        <dbReference type="EMBL" id="MBX58228.1"/>
    </source>
</evidence>
<feature type="signal peptide" evidence="1">
    <location>
        <begin position="1"/>
        <end position="20"/>
    </location>
</feature>
<feature type="chain" id="PRO_5015130169" description="Secreted protein" evidence="1">
    <location>
        <begin position="21"/>
        <end position="70"/>
    </location>
</feature>
<dbReference type="AlphaFoldDB" id="A0A2P2PTY9"/>